<comment type="caution">
    <text evidence="2">The sequence shown here is derived from an EMBL/GenBank/DDBJ whole genome shotgun (WGS) entry which is preliminary data.</text>
</comment>
<proteinExistence type="predicted"/>
<dbReference type="Proteomes" id="UP000706039">
    <property type="component" value="Unassembled WGS sequence"/>
</dbReference>
<name>A0ABS7PJN1_9SPHN</name>
<evidence type="ECO:0000313" key="3">
    <source>
        <dbReference type="Proteomes" id="UP000706039"/>
    </source>
</evidence>
<reference evidence="2 3" key="1">
    <citation type="submission" date="2021-08" db="EMBL/GenBank/DDBJ databases">
        <authorList>
            <person name="Tuo L."/>
        </authorList>
    </citation>
    <scope>NUCLEOTIDE SEQUENCE [LARGE SCALE GENOMIC DNA]</scope>
    <source>
        <strain evidence="2 3">JCM 31229</strain>
    </source>
</reference>
<dbReference type="RefSeq" id="WP_222988614.1">
    <property type="nucleotide sequence ID" value="NZ_JAINVV010000003.1"/>
</dbReference>
<feature type="domain" description="DUF6265" evidence="1">
    <location>
        <begin position="25"/>
        <end position="130"/>
    </location>
</feature>
<dbReference type="InterPro" id="IPR046232">
    <property type="entry name" value="DUF6265"/>
</dbReference>
<evidence type="ECO:0000313" key="2">
    <source>
        <dbReference type="EMBL" id="MBY8821500.1"/>
    </source>
</evidence>
<accession>A0ABS7PJN1</accession>
<dbReference type="EMBL" id="JAINVV010000003">
    <property type="protein sequence ID" value="MBY8821500.1"/>
    <property type="molecule type" value="Genomic_DNA"/>
</dbReference>
<organism evidence="2 3">
    <name type="scientific">Sphingomonas colocasiae</name>
    <dbReference type="NCBI Taxonomy" id="1848973"/>
    <lineage>
        <taxon>Bacteria</taxon>
        <taxon>Pseudomonadati</taxon>
        <taxon>Pseudomonadota</taxon>
        <taxon>Alphaproteobacteria</taxon>
        <taxon>Sphingomonadales</taxon>
        <taxon>Sphingomonadaceae</taxon>
        <taxon>Sphingomonas</taxon>
    </lineage>
</organism>
<evidence type="ECO:0000259" key="1">
    <source>
        <dbReference type="Pfam" id="PF19780"/>
    </source>
</evidence>
<sequence length="148" mass="16562">MQYFGLMTAAVLLVAADVPAPPAPNWMAGAWIERKDDRWAEEYWTAARGGMQMGSSRSGTGARLESWEFARIAPDRDGRLAYFASPLGKAPTVFRMTRQDALSISFENAAHDYPKRIRYWREGRLLKAEISGADGANAKAWTYRPMGE</sequence>
<protein>
    <submittedName>
        <fullName evidence="2">DUF6265 family protein</fullName>
    </submittedName>
</protein>
<keyword evidence="3" id="KW-1185">Reference proteome</keyword>
<dbReference type="Pfam" id="PF19780">
    <property type="entry name" value="DUF6265"/>
    <property type="match status" value="1"/>
</dbReference>
<gene>
    <name evidence="2" type="ORF">K7G82_04305</name>
</gene>